<accession>A0A520KWB3</accession>
<feature type="region of interest" description="Disordered" evidence="1">
    <location>
        <begin position="77"/>
        <end position="124"/>
    </location>
</feature>
<gene>
    <name evidence="2" type="ORF">EF807_05045</name>
</gene>
<dbReference type="AlphaFoldDB" id="A0A520KWB3"/>
<proteinExistence type="predicted"/>
<reference evidence="2 3" key="1">
    <citation type="journal article" date="2019" name="Nat. Microbiol.">
        <title>Wide diversity of methane and short-chain alkane metabolisms in uncultured archaea.</title>
        <authorList>
            <person name="Borrel G."/>
            <person name="Adam P.S."/>
            <person name="McKay L.J."/>
            <person name="Chen L.X."/>
            <person name="Sierra-Garcia I.N."/>
            <person name="Sieber C.M."/>
            <person name="Letourneur Q."/>
            <person name="Ghozlane A."/>
            <person name="Andersen G.L."/>
            <person name="Li W.J."/>
            <person name="Hallam S.J."/>
            <person name="Muyzer G."/>
            <person name="de Oliveira V.M."/>
            <person name="Inskeep W.P."/>
            <person name="Banfield J.F."/>
            <person name="Gribaldo S."/>
        </authorList>
    </citation>
    <scope>NUCLEOTIDE SEQUENCE [LARGE SCALE GENOMIC DNA]</scope>
    <source>
        <strain evidence="2">NM1b</strain>
    </source>
</reference>
<evidence type="ECO:0000313" key="2">
    <source>
        <dbReference type="EMBL" id="RZN68994.1"/>
    </source>
</evidence>
<protein>
    <submittedName>
        <fullName evidence="2">Uncharacterized protein</fullName>
    </submittedName>
</protein>
<sequence length="124" mass="14384">MKMEEREREMRRLILYAVNGFAQNSFYNSLTSFLNRRGVAVKDIIEFLSEYGEDISIVGPMIKDLIADGCLKQTDQNTVMSSYPPLSTPKNELFTKIPKSRIDDIKSYRPRTRRRRDTKGAKKS</sequence>
<evidence type="ECO:0000313" key="3">
    <source>
        <dbReference type="Proteomes" id="UP000320766"/>
    </source>
</evidence>
<evidence type="ECO:0000256" key="1">
    <source>
        <dbReference type="SAM" id="MobiDB-lite"/>
    </source>
</evidence>
<feature type="compositionally biased region" description="Basic residues" evidence="1">
    <location>
        <begin position="108"/>
        <end position="124"/>
    </location>
</feature>
<dbReference type="Proteomes" id="UP000320766">
    <property type="component" value="Unassembled WGS sequence"/>
</dbReference>
<name>A0A520KWB3_9EURY</name>
<feature type="compositionally biased region" description="Polar residues" evidence="1">
    <location>
        <begin position="77"/>
        <end position="90"/>
    </location>
</feature>
<dbReference type="EMBL" id="RXIL01000090">
    <property type="protein sequence ID" value="RZN68994.1"/>
    <property type="molecule type" value="Genomic_DNA"/>
</dbReference>
<comment type="caution">
    <text evidence="2">The sequence shown here is derived from an EMBL/GenBank/DDBJ whole genome shotgun (WGS) entry which is preliminary data.</text>
</comment>
<organism evidence="2 3">
    <name type="scientific">Candidatus Methanolliviera hydrocarbonicum</name>
    <dbReference type="NCBI Taxonomy" id="2491085"/>
    <lineage>
        <taxon>Archaea</taxon>
        <taxon>Methanobacteriati</taxon>
        <taxon>Methanobacteriota</taxon>
        <taxon>Candidatus Methanoliparia</taxon>
        <taxon>Candidatus Methanoliparales</taxon>
        <taxon>Candidatus Methanollivieraceae</taxon>
        <taxon>Candidatus Methanolliviera</taxon>
    </lineage>
</organism>